<dbReference type="AlphaFoldDB" id="A0A8D9B1Y6"/>
<dbReference type="EMBL" id="HBUF01604046">
    <property type="protein sequence ID" value="CAG6777038.1"/>
    <property type="molecule type" value="Transcribed_RNA"/>
</dbReference>
<proteinExistence type="predicted"/>
<organism evidence="1">
    <name type="scientific">Cacopsylla melanoneura</name>
    <dbReference type="NCBI Taxonomy" id="428564"/>
    <lineage>
        <taxon>Eukaryota</taxon>
        <taxon>Metazoa</taxon>
        <taxon>Ecdysozoa</taxon>
        <taxon>Arthropoda</taxon>
        <taxon>Hexapoda</taxon>
        <taxon>Insecta</taxon>
        <taxon>Pterygota</taxon>
        <taxon>Neoptera</taxon>
        <taxon>Paraneoptera</taxon>
        <taxon>Hemiptera</taxon>
        <taxon>Sternorrhyncha</taxon>
        <taxon>Psylloidea</taxon>
        <taxon>Psyllidae</taxon>
        <taxon>Psyllinae</taxon>
        <taxon>Cacopsylla</taxon>
    </lineage>
</organism>
<sequence>MPLHNIRVVLFEERVHSFDFLASQCLNYKQFVVTLVEFGARLARRLNGDWLRPFNKARIGRLFRHTLRASLDTRQRYQGATMSAQKRSRVRRTALTIRRDVRGGARRFRGFTEIGFGFGESCH</sequence>
<accession>A0A8D9B1Y6</accession>
<reference evidence="1" key="1">
    <citation type="submission" date="2021-05" db="EMBL/GenBank/DDBJ databases">
        <authorList>
            <person name="Alioto T."/>
            <person name="Alioto T."/>
            <person name="Gomez Garrido J."/>
        </authorList>
    </citation>
    <scope>NUCLEOTIDE SEQUENCE</scope>
</reference>
<dbReference type="EMBL" id="HBUF01604048">
    <property type="protein sequence ID" value="CAG6777041.1"/>
    <property type="molecule type" value="Transcribed_RNA"/>
</dbReference>
<name>A0A8D9B1Y6_9HEMI</name>
<protein>
    <submittedName>
        <fullName evidence="1">Uncharacterized protein</fullName>
    </submittedName>
</protein>
<evidence type="ECO:0000313" key="1">
    <source>
        <dbReference type="EMBL" id="CAG6777038.1"/>
    </source>
</evidence>